<reference evidence="2 3" key="1">
    <citation type="journal article" date="2022" name="Allergy">
        <title>Genome assembly and annotation of Periplaneta americana reveal a comprehensive cockroach allergen profile.</title>
        <authorList>
            <person name="Wang L."/>
            <person name="Xiong Q."/>
            <person name="Saelim N."/>
            <person name="Wang L."/>
            <person name="Nong W."/>
            <person name="Wan A.T."/>
            <person name="Shi M."/>
            <person name="Liu X."/>
            <person name="Cao Q."/>
            <person name="Hui J.H.L."/>
            <person name="Sookrung N."/>
            <person name="Leung T.F."/>
            <person name="Tungtrongchitr A."/>
            <person name="Tsui S.K.W."/>
        </authorList>
    </citation>
    <scope>NUCLEOTIDE SEQUENCE [LARGE SCALE GENOMIC DNA]</scope>
    <source>
        <strain evidence="2">PWHHKU_190912</strain>
    </source>
</reference>
<proteinExistence type="predicted"/>
<dbReference type="EMBL" id="JAJSOF020000003">
    <property type="protein sequence ID" value="KAJ4450437.1"/>
    <property type="molecule type" value="Genomic_DNA"/>
</dbReference>
<keyword evidence="1" id="KW-1133">Transmembrane helix</keyword>
<dbReference type="Proteomes" id="UP001148838">
    <property type="component" value="Unassembled WGS sequence"/>
</dbReference>
<sequence>MRFQPMEQFYYVRCGPGVKSGQRFSNMAVTAALISVMLAPLWTHYSIIQICTRMGMLMLVEAVRVKILQYQLLVYADDVNMLGENPQTFRENAEILVEASKAIGLEDLNVCFYVTLVVVGRTQNGRFHEPERSVIFVDTMLLITTATELMNTEYYHEVATGVAQSDKALVCRSEVAPGRGFDPRLG</sequence>
<comment type="caution">
    <text evidence="2">The sequence shown here is derived from an EMBL/GenBank/DDBJ whole genome shotgun (WGS) entry which is preliminary data.</text>
</comment>
<keyword evidence="3" id="KW-1185">Reference proteome</keyword>
<feature type="transmembrane region" description="Helical" evidence="1">
    <location>
        <begin position="27"/>
        <end position="48"/>
    </location>
</feature>
<evidence type="ECO:0000313" key="3">
    <source>
        <dbReference type="Proteomes" id="UP001148838"/>
    </source>
</evidence>
<name>A0ABQ8TXN3_PERAM</name>
<gene>
    <name evidence="2" type="ORF">ANN_01861</name>
</gene>
<evidence type="ECO:0000256" key="1">
    <source>
        <dbReference type="SAM" id="Phobius"/>
    </source>
</evidence>
<accession>A0ABQ8TXN3</accession>
<keyword evidence="1" id="KW-0472">Membrane</keyword>
<keyword evidence="1" id="KW-0812">Transmembrane</keyword>
<organism evidence="2 3">
    <name type="scientific">Periplaneta americana</name>
    <name type="common">American cockroach</name>
    <name type="synonym">Blatta americana</name>
    <dbReference type="NCBI Taxonomy" id="6978"/>
    <lineage>
        <taxon>Eukaryota</taxon>
        <taxon>Metazoa</taxon>
        <taxon>Ecdysozoa</taxon>
        <taxon>Arthropoda</taxon>
        <taxon>Hexapoda</taxon>
        <taxon>Insecta</taxon>
        <taxon>Pterygota</taxon>
        <taxon>Neoptera</taxon>
        <taxon>Polyneoptera</taxon>
        <taxon>Dictyoptera</taxon>
        <taxon>Blattodea</taxon>
        <taxon>Blattoidea</taxon>
        <taxon>Blattidae</taxon>
        <taxon>Blattinae</taxon>
        <taxon>Periplaneta</taxon>
    </lineage>
</organism>
<protein>
    <recommendedName>
        <fullName evidence="4">Reverse transcriptase domain-containing protein</fullName>
    </recommendedName>
</protein>
<evidence type="ECO:0008006" key="4">
    <source>
        <dbReference type="Google" id="ProtNLM"/>
    </source>
</evidence>
<evidence type="ECO:0000313" key="2">
    <source>
        <dbReference type="EMBL" id="KAJ4450437.1"/>
    </source>
</evidence>